<dbReference type="InterPro" id="IPR029787">
    <property type="entry name" value="Nucleotide_cyclase"/>
</dbReference>
<protein>
    <recommendedName>
        <fullName evidence="2">diguanylate cyclase</fullName>
        <ecNumber evidence="2">2.7.7.65</ecNumber>
    </recommendedName>
</protein>
<dbReference type="FunFam" id="3.30.70.270:FF:000001">
    <property type="entry name" value="Diguanylate cyclase domain protein"/>
    <property type="match status" value="1"/>
</dbReference>
<evidence type="ECO:0000256" key="5">
    <source>
        <dbReference type="SAM" id="MobiDB-lite"/>
    </source>
</evidence>
<dbReference type="SMART" id="SM00267">
    <property type="entry name" value="GGDEF"/>
    <property type="match status" value="1"/>
</dbReference>
<feature type="domain" description="GGDEF" evidence="7">
    <location>
        <begin position="509"/>
        <end position="644"/>
    </location>
</feature>
<dbReference type="PANTHER" id="PTHR45138">
    <property type="entry name" value="REGULATORY COMPONENTS OF SENSORY TRANSDUCTION SYSTEM"/>
    <property type="match status" value="1"/>
</dbReference>
<dbReference type="InterPro" id="IPR050469">
    <property type="entry name" value="Diguanylate_Cyclase"/>
</dbReference>
<dbReference type="Gene3D" id="3.30.70.270">
    <property type="match status" value="1"/>
</dbReference>
<accession>A0A3N2RDM2</accession>
<evidence type="ECO:0000256" key="3">
    <source>
        <dbReference type="ARBA" id="ARBA00034247"/>
    </source>
</evidence>
<keyword evidence="6" id="KW-1133">Transmembrane helix</keyword>
<dbReference type="GO" id="GO:1902201">
    <property type="term" value="P:negative regulation of bacterial-type flagellum-dependent cell motility"/>
    <property type="evidence" value="ECO:0007669"/>
    <property type="project" value="TreeGrafter"/>
</dbReference>
<dbReference type="GO" id="GO:0043709">
    <property type="term" value="P:cell adhesion involved in single-species biofilm formation"/>
    <property type="evidence" value="ECO:0007669"/>
    <property type="project" value="TreeGrafter"/>
</dbReference>
<dbReference type="GO" id="GO:0052621">
    <property type="term" value="F:diguanylate cyclase activity"/>
    <property type="evidence" value="ECO:0007669"/>
    <property type="project" value="UniProtKB-EC"/>
</dbReference>
<dbReference type="Pfam" id="PF07695">
    <property type="entry name" value="7TMR-DISM_7TM"/>
    <property type="match status" value="1"/>
</dbReference>
<comment type="cofactor">
    <cofactor evidence="1">
        <name>Mg(2+)</name>
        <dbReference type="ChEBI" id="CHEBI:18420"/>
    </cofactor>
</comment>
<dbReference type="Pfam" id="PF00990">
    <property type="entry name" value="GGDEF"/>
    <property type="match status" value="1"/>
</dbReference>
<dbReference type="SUPFAM" id="SSF55073">
    <property type="entry name" value="Nucleotide cyclase"/>
    <property type="match status" value="1"/>
</dbReference>
<gene>
    <name evidence="8" type="ORF">D9T17_17905</name>
</gene>
<dbReference type="InterPro" id="IPR011622">
    <property type="entry name" value="7TMR_DISM_rcpt_extracell_dom2"/>
</dbReference>
<feature type="transmembrane region" description="Helical" evidence="6">
    <location>
        <begin position="412"/>
        <end position="433"/>
    </location>
</feature>
<sequence length="646" mass="71562">MSAGSRSRTPRPSTMNTPPARSVRRPPPLQAPLRRPSPWRPPAWLLLLALLLAGWSSIAAAQRPLELGRQDGETALAPFTAYHHDPDGRLDLAGAERALAAGGFRPLPGGNSSFGFQRGAYWFHIAARNADADTPRWLLVQGFALSDRLDVYTIAHGDDGARVRHQAGGDSLPFAARAIRYRHPNFWIDLPAGQRVDLFVRVQSQSSMQVPLTLYSPSAFTGLARDAQLGIGLYYGILLALFFYNLVLWLSLRDSSYFWYLFHICAFGLVLLTLNGLGFEYLWPRSPWLADHSVPLSICLAQVGMQQFARTFLGLAQRWRFGDRVGLGMIGFFVLLGAIATQAPYRIVTPIASAAVFVSIAWIAVATVVVLRRGYKPARLFLLAWSAFLLGTGMFAAIAFDLLPKVFITEYGVQIGSALEMLLLSVALGYRYASLRNENERIVREAKEQLEHKVEQRTGELRTALAQLEKAHDRLRETAQRDGLTGLHNRSHFREAFESLLHRARRQRRPLALMMIDLDHFKQINDHHGHLVGDECLRWAAGLISQTLAPHHALLARFGGEEFVAVLPDHDLDAGSRVAEALRLRLRAQPCPSRSHDIPVTASIGVHEIAPDSDLGVEAALQFADQALYLAKAGGRDCVRLWGAAA</sequence>
<feature type="transmembrane region" description="Helical" evidence="6">
    <location>
        <begin position="257"/>
        <end position="274"/>
    </location>
</feature>
<keyword evidence="4" id="KW-0175">Coiled coil</keyword>
<dbReference type="AlphaFoldDB" id="A0A3N2RDM2"/>
<organism evidence="8 9">
    <name type="scientific">Lysobacter enzymogenes</name>
    <dbReference type="NCBI Taxonomy" id="69"/>
    <lineage>
        <taxon>Bacteria</taxon>
        <taxon>Pseudomonadati</taxon>
        <taxon>Pseudomonadota</taxon>
        <taxon>Gammaproteobacteria</taxon>
        <taxon>Lysobacterales</taxon>
        <taxon>Lysobacteraceae</taxon>
        <taxon>Lysobacter</taxon>
    </lineage>
</organism>
<evidence type="ECO:0000256" key="6">
    <source>
        <dbReference type="SAM" id="Phobius"/>
    </source>
</evidence>
<feature type="transmembrane region" description="Helical" evidence="6">
    <location>
        <begin position="325"/>
        <end position="345"/>
    </location>
</feature>
<dbReference type="Gene3D" id="2.60.40.2380">
    <property type="match status" value="1"/>
</dbReference>
<feature type="region of interest" description="Disordered" evidence="5">
    <location>
        <begin position="1"/>
        <end position="35"/>
    </location>
</feature>
<reference evidence="8 9" key="1">
    <citation type="submission" date="2018-10" db="EMBL/GenBank/DDBJ databases">
        <title>The genome of Lysobacter enzymogenes OH11.</title>
        <authorList>
            <person name="Liu F."/>
            <person name="Zhao Y."/>
            <person name="Qian G."/>
            <person name="Chen Y."/>
            <person name="Xu H."/>
        </authorList>
    </citation>
    <scope>NUCLEOTIDE SEQUENCE [LARGE SCALE GENOMIC DNA]</scope>
    <source>
        <strain evidence="8 9">OH11</strain>
    </source>
</reference>
<dbReference type="Proteomes" id="UP000275910">
    <property type="component" value="Unassembled WGS sequence"/>
</dbReference>
<proteinExistence type="predicted"/>
<feature type="compositionally biased region" description="Polar residues" evidence="5">
    <location>
        <begin position="1"/>
        <end position="19"/>
    </location>
</feature>
<comment type="caution">
    <text evidence="8">The sequence shown here is derived from an EMBL/GenBank/DDBJ whole genome shotgun (WGS) entry which is preliminary data.</text>
</comment>
<dbReference type="CDD" id="cd01949">
    <property type="entry name" value="GGDEF"/>
    <property type="match status" value="1"/>
</dbReference>
<dbReference type="EC" id="2.7.7.65" evidence="2"/>
<evidence type="ECO:0000259" key="7">
    <source>
        <dbReference type="PROSITE" id="PS50887"/>
    </source>
</evidence>
<dbReference type="EMBL" id="RCTY01000044">
    <property type="protein sequence ID" value="ROU05572.1"/>
    <property type="molecule type" value="Genomic_DNA"/>
</dbReference>
<name>A0A3N2RDM2_LYSEN</name>
<dbReference type="PANTHER" id="PTHR45138:SF9">
    <property type="entry name" value="DIGUANYLATE CYCLASE DGCM-RELATED"/>
    <property type="match status" value="1"/>
</dbReference>
<dbReference type="PROSITE" id="PS50887">
    <property type="entry name" value="GGDEF"/>
    <property type="match status" value="1"/>
</dbReference>
<keyword evidence="6" id="KW-0472">Membrane</keyword>
<evidence type="ECO:0000256" key="2">
    <source>
        <dbReference type="ARBA" id="ARBA00012528"/>
    </source>
</evidence>
<dbReference type="InterPro" id="IPR043128">
    <property type="entry name" value="Rev_trsase/Diguanyl_cyclase"/>
</dbReference>
<dbReference type="InterPro" id="IPR000160">
    <property type="entry name" value="GGDEF_dom"/>
</dbReference>
<evidence type="ECO:0000256" key="4">
    <source>
        <dbReference type="SAM" id="Coils"/>
    </source>
</evidence>
<evidence type="ECO:0000313" key="8">
    <source>
        <dbReference type="EMBL" id="ROU05572.1"/>
    </source>
</evidence>
<evidence type="ECO:0000313" key="9">
    <source>
        <dbReference type="Proteomes" id="UP000275910"/>
    </source>
</evidence>
<feature type="transmembrane region" description="Helical" evidence="6">
    <location>
        <begin position="351"/>
        <end position="371"/>
    </location>
</feature>
<dbReference type="InterPro" id="IPR011623">
    <property type="entry name" value="7TMR_DISM_rcpt_extracell_dom1"/>
</dbReference>
<dbReference type="Pfam" id="PF07696">
    <property type="entry name" value="7TMR-DISMED2"/>
    <property type="match status" value="1"/>
</dbReference>
<feature type="transmembrane region" description="Helical" evidence="6">
    <location>
        <begin position="232"/>
        <end position="250"/>
    </location>
</feature>
<feature type="coiled-coil region" evidence="4">
    <location>
        <begin position="432"/>
        <end position="481"/>
    </location>
</feature>
<dbReference type="NCBIfam" id="TIGR00254">
    <property type="entry name" value="GGDEF"/>
    <property type="match status" value="1"/>
</dbReference>
<keyword evidence="6" id="KW-0812">Transmembrane</keyword>
<feature type="transmembrane region" description="Helical" evidence="6">
    <location>
        <begin position="380"/>
        <end position="400"/>
    </location>
</feature>
<dbReference type="GO" id="GO:0005886">
    <property type="term" value="C:plasma membrane"/>
    <property type="evidence" value="ECO:0007669"/>
    <property type="project" value="TreeGrafter"/>
</dbReference>
<comment type="catalytic activity">
    <reaction evidence="3">
        <text>2 GTP = 3',3'-c-di-GMP + 2 diphosphate</text>
        <dbReference type="Rhea" id="RHEA:24898"/>
        <dbReference type="ChEBI" id="CHEBI:33019"/>
        <dbReference type="ChEBI" id="CHEBI:37565"/>
        <dbReference type="ChEBI" id="CHEBI:58805"/>
        <dbReference type="EC" id="2.7.7.65"/>
    </reaction>
</comment>
<evidence type="ECO:0000256" key="1">
    <source>
        <dbReference type="ARBA" id="ARBA00001946"/>
    </source>
</evidence>